<dbReference type="InterPro" id="IPR025158">
    <property type="entry name" value="Mg_chelat-rel_C"/>
</dbReference>
<dbReference type="InterPro" id="IPR014721">
    <property type="entry name" value="Ribsml_uS5_D2-typ_fold_subgr"/>
</dbReference>
<dbReference type="PANTHER" id="PTHR32039:SF7">
    <property type="entry name" value="COMPETENCE PROTEIN COMM"/>
    <property type="match status" value="1"/>
</dbReference>
<evidence type="ECO:0000256" key="1">
    <source>
        <dbReference type="ARBA" id="ARBA00006354"/>
    </source>
</evidence>
<dbReference type="RefSeq" id="WP_093368822.1">
    <property type="nucleotide sequence ID" value="NZ_FOQA01000001.1"/>
</dbReference>
<feature type="domain" description="AAA+ ATPase" evidence="2">
    <location>
        <begin position="211"/>
        <end position="401"/>
    </location>
</feature>
<organism evidence="3 4">
    <name type="scientific">Tindallia magadiensis</name>
    <dbReference type="NCBI Taxonomy" id="69895"/>
    <lineage>
        <taxon>Bacteria</taxon>
        <taxon>Bacillati</taxon>
        <taxon>Bacillota</taxon>
        <taxon>Clostridia</taxon>
        <taxon>Peptostreptococcales</taxon>
        <taxon>Tindalliaceae</taxon>
        <taxon>Tindallia</taxon>
    </lineage>
</organism>
<dbReference type="OrthoDB" id="9813147at2"/>
<proteinExistence type="inferred from homology"/>
<keyword evidence="4" id="KW-1185">Reference proteome</keyword>
<dbReference type="SUPFAM" id="SSF52540">
    <property type="entry name" value="P-loop containing nucleoside triphosphate hydrolases"/>
    <property type="match status" value="1"/>
</dbReference>
<dbReference type="Gene3D" id="3.30.230.10">
    <property type="match status" value="1"/>
</dbReference>
<dbReference type="InterPro" id="IPR027417">
    <property type="entry name" value="P-loop_NTPase"/>
</dbReference>
<dbReference type="InterPro" id="IPR000523">
    <property type="entry name" value="Mg_chelatse_chII-like_cat_dom"/>
</dbReference>
<protein>
    <submittedName>
        <fullName evidence="3">Magnesium chelatase family protein</fullName>
    </submittedName>
</protein>
<evidence type="ECO:0000259" key="2">
    <source>
        <dbReference type="SMART" id="SM00382"/>
    </source>
</evidence>
<dbReference type="GO" id="GO:0005524">
    <property type="term" value="F:ATP binding"/>
    <property type="evidence" value="ECO:0007669"/>
    <property type="project" value="InterPro"/>
</dbReference>
<accession>A0A1I3AMG7</accession>
<dbReference type="Pfam" id="PF01078">
    <property type="entry name" value="Mg_chelatase"/>
    <property type="match status" value="1"/>
</dbReference>
<name>A0A1I3AMG7_9FIRM</name>
<dbReference type="Pfam" id="PF13541">
    <property type="entry name" value="ChlI"/>
    <property type="match status" value="1"/>
</dbReference>
<dbReference type="Proteomes" id="UP000199287">
    <property type="component" value="Unassembled WGS sequence"/>
</dbReference>
<dbReference type="SUPFAM" id="SSF54211">
    <property type="entry name" value="Ribosomal protein S5 domain 2-like"/>
    <property type="match status" value="1"/>
</dbReference>
<dbReference type="Gene3D" id="3.40.50.300">
    <property type="entry name" value="P-loop containing nucleotide triphosphate hydrolases"/>
    <property type="match status" value="1"/>
</dbReference>
<gene>
    <name evidence="3" type="ORF">SAMN05192551_101271</name>
</gene>
<dbReference type="EMBL" id="FOQA01000001">
    <property type="protein sequence ID" value="SFH50551.1"/>
    <property type="molecule type" value="Genomic_DNA"/>
</dbReference>
<dbReference type="InterPro" id="IPR004482">
    <property type="entry name" value="Mg_chelat-rel"/>
</dbReference>
<dbReference type="PANTHER" id="PTHR32039">
    <property type="entry name" value="MAGNESIUM-CHELATASE SUBUNIT CHLI"/>
    <property type="match status" value="1"/>
</dbReference>
<sequence length="509" mass="56446">MLSKVVTASIVGMQATKVEVEVDVVNGLPAVNIVGLPDMAVKESRDRVRAAIDNSSMEFPMQRVTVNLSPADSRKEGTHFDLPIAMATLLSTGQVKSKLLDGMVVIGELSLDGSIMSVNGVLPMILELKSQGYKKMILPIDNYNEAMLVEGLQFYFATNLNDLVTKLNSDIDLITSNGVSNEENHTLTIEDFDEVSGQETLKRAMEIVAVGSHNLLIVGPPGSGKTMLTRCLPSILPELNFEESMEVAAIYSTAGLLKNNTNTLKFRPFRSPHHTSSATALTGGGRIPRPGEISLSHHGVLFLDELPEFDKRSLEILRQPMEEGIVTISRSAGTFTFPARFMMIGAMNPCPCGYYGFEEKGRSCVCAPYQIQRYVQRISGPLIDRVDLFCEARRLEYEDLTSTRQAESSLSIRKRIAKARNFQLSRYGNLNLKNANFNTAQIKKYCVLEASAEKLMAYAYDKLKLSARAYSRLMKVSRSIADMDLSEKIEEKHLAEALQFRTTSLFQRS</sequence>
<dbReference type="InterPro" id="IPR020568">
    <property type="entry name" value="Ribosomal_Su5_D2-typ_SF"/>
</dbReference>
<dbReference type="SMART" id="SM00382">
    <property type="entry name" value="AAA"/>
    <property type="match status" value="1"/>
</dbReference>
<dbReference type="AlphaFoldDB" id="A0A1I3AMG7"/>
<dbReference type="Pfam" id="PF13335">
    <property type="entry name" value="Mg_chelatase_C"/>
    <property type="match status" value="1"/>
</dbReference>
<dbReference type="InterPro" id="IPR045006">
    <property type="entry name" value="CHLI-like"/>
</dbReference>
<dbReference type="STRING" id="69895.SAMN05192551_101271"/>
<comment type="similarity">
    <text evidence="1">Belongs to the Mg-chelatase subunits D/I family. ComM subfamily.</text>
</comment>
<evidence type="ECO:0000313" key="4">
    <source>
        <dbReference type="Proteomes" id="UP000199287"/>
    </source>
</evidence>
<dbReference type="NCBIfam" id="TIGR00368">
    <property type="entry name" value="YifB family Mg chelatase-like AAA ATPase"/>
    <property type="match status" value="1"/>
</dbReference>
<reference evidence="4" key="1">
    <citation type="submission" date="2016-10" db="EMBL/GenBank/DDBJ databases">
        <authorList>
            <person name="Varghese N."/>
            <person name="Submissions S."/>
        </authorList>
    </citation>
    <scope>NUCLEOTIDE SEQUENCE [LARGE SCALE GENOMIC DNA]</scope>
    <source>
        <strain evidence="4">Z-7934</strain>
    </source>
</reference>
<dbReference type="InterPro" id="IPR003593">
    <property type="entry name" value="AAA+_ATPase"/>
</dbReference>
<evidence type="ECO:0000313" key="3">
    <source>
        <dbReference type="EMBL" id="SFH50551.1"/>
    </source>
</evidence>